<dbReference type="Gene3D" id="1.10.10.10">
    <property type="entry name" value="Winged helix-like DNA-binding domain superfamily/Winged helix DNA-binding domain"/>
    <property type="match status" value="1"/>
</dbReference>
<dbReference type="InterPro" id="IPR013249">
    <property type="entry name" value="RNA_pol_sigma70_r4_t2"/>
</dbReference>
<proteinExistence type="inferred from homology"/>
<evidence type="ECO:0000256" key="1">
    <source>
        <dbReference type="ARBA" id="ARBA00010641"/>
    </source>
</evidence>
<keyword evidence="5" id="KW-0812">Transmembrane</keyword>
<dbReference type="Proteomes" id="UP001499924">
    <property type="component" value="Unassembled WGS sequence"/>
</dbReference>
<dbReference type="SUPFAM" id="SSF88659">
    <property type="entry name" value="Sigma3 and sigma4 domains of RNA polymerase sigma factors"/>
    <property type="match status" value="1"/>
</dbReference>
<reference evidence="8" key="1">
    <citation type="journal article" date="2019" name="Int. J. Syst. Evol. Microbiol.">
        <title>The Global Catalogue of Microorganisms (GCM) 10K type strain sequencing project: providing services to taxonomists for standard genome sequencing and annotation.</title>
        <authorList>
            <consortium name="The Broad Institute Genomics Platform"/>
            <consortium name="The Broad Institute Genome Sequencing Center for Infectious Disease"/>
            <person name="Wu L."/>
            <person name="Ma J."/>
        </authorList>
    </citation>
    <scope>NUCLEOTIDE SEQUENCE [LARGE SCALE GENOMIC DNA]</scope>
    <source>
        <strain evidence="8">JCM 15614</strain>
    </source>
</reference>
<protein>
    <recommendedName>
        <fullName evidence="6">RNA polymerase sigma factor 70 region 4 type 2 domain-containing protein</fullName>
    </recommendedName>
</protein>
<keyword evidence="5" id="KW-1133">Transmembrane helix</keyword>
<gene>
    <name evidence="7" type="ORF">GCM10010531_10780</name>
</gene>
<evidence type="ECO:0000313" key="7">
    <source>
        <dbReference type="EMBL" id="GAA3161022.1"/>
    </source>
</evidence>
<keyword evidence="5" id="KW-0472">Membrane</keyword>
<organism evidence="7 8">
    <name type="scientific">Blastococcus jejuensis</name>
    <dbReference type="NCBI Taxonomy" id="351224"/>
    <lineage>
        <taxon>Bacteria</taxon>
        <taxon>Bacillati</taxon>
        <taxon>Actinomycetota</taxon>
        <taxon>Actinomycetes</taxon>
        <taxon>Geodermatophilales</taxon>
        <taxon>Geodermatophilaceae</taxon>
        <taxon>Blastococcus</taxon>
    </lineage>
</organism>
<comment type="similarity">
    <text evidence="1">Belongs to the sigma-70 factor family. ECF subfamily.</text>
</comment>
<evidence type="ECO:0000256" key="3">
    <source>
        <dbReference type="ARBA" id="ARBA00023082"/>
    </source>
</evidence>
<evidence type="ECO:0000256" key="4">
    <source>
        <dbReference type="ARBA" id="ARBA00023163"/>
    </source>
</evidence>
<evidence type="ECO:0000259" key="6">
    <source>
        <dbReference type="Pfam" id="PF08281"/>
    </source>
</evidence>
<dbReference type="Pfam" id="PF08281">
    <property type="entry name" value="Sigma70_r4_2"/>
    <property type="match status" value="1"/>
</dbReference>
<evidence type="ECO:0000313" key="8">
    <source>
        <dbReference type="Proteomes" id="UP001499924"/>
    </source>
</evidence>
<accession>A0ABP6NYE1</accession>
<keyword evidence="2" id="KW-0805">Transcription regulation</keyword>
<dbReference type="InterPro" id="IPR013324">
    <property type="entry name" value="RNA_pol_sigma_r3/r4-like"/>
</dbReference>
<comment type="caution">
    <text evidence="7">The sequence shown here is derived from an EMBL/GenBank/DDBJ whole genome shotgun (WGS) entry which is preliminary data.</text>
</comment>
<evidence type="ECO:0000256" key="5">
    <source>
        <dbReference type="SAM" id="Phobius"/>
    </source>
</evidence>
<dbReference type="RefSeq" id="WP_344687610.1">
    <property type="nucleotide sequence ID" value="NZ_BAAAVV010000002.1"/>
</dbReference>
<feature type="transmembrane region" description="Helical" evidence="5">
    <location>
        <begin position="211"/>
        <end position="232"/>
    </location>
</feature>
<name>A0ABP6NYE1_9ACTN</name>
<evidence type="ECO:0000256" key="2">
    <source>
        <dbReference type="ARBA" id="ARBA00023015"/>
    </source>
</evidence>
<dbReference type="InterPro" id="IPR036388">
    <property type="entry name" value="WH-like_DNA-bd_sf"/>
</dbReference>
<keyword evidence="3" id="KW-0731">Sigma factor</keyword>
<feature type="domain" description="RNA polymerase sigma factor 70 region 4 type 2" evidence="6">
    <location>
        <begin position="98"/>
        <end position="145"/>
    </location>
</feature>
<keyword evidence="4" id="KW-0804">Transcription</keyword>
<dbReference type="EMBL" id="BAAAVV010000002">
    <property type="protein sequence ID" value="GAA3161022.1"/>
    <property type="molecule type" value="Genomic_DNA"/>
</dbReference>
<keyword evidence="8" id="KW-1185">Reference proteome</keyword>
<sequence>MLHDLDEPFAALGSAQRDELVQLAALLAADTGTDAGLLARSALVTAGRSRRRTAASELVSAARLELIRRAIGPQDRGGAAAGWESNTLSAIAPGGFDVLRRELAHLPPRTRTALVLGRWAGWSEQEIAATLRCPTDDVGTEIARGTDALRSALHPASAHRRPVETFLQPDAHRQLREALDGLARSLASSATPVPSPDELRREVTRVRRRRWLVALAALCGAALVAVVVLTGGGSGTPGDQVEATTERSPAPRDVDVAVVATRGSLAQDGVFLAGLRDLPWADQTVTDFPLDVPTEPDSRRVLFAGDVPGGRWALLVGRPVPVEPNGGPGVADELLMAWFVGPPGATPEQMTLASYPYGIAPGVVPALFDPRTGTLVVVAAAGDSVDVSQRVDIDAEGQDSRSWIPVELDHGIGVAQLDPVGLPWTWSTVLRVQRDGRQTITSSPDGILVPLQEQVLDLDIGFPRTPTEEERNAAEWAAQAALSATGFSPGEVAMTARALVPVPEPALGSLALVTIELPSGAVVVTAQWAHEAAEGFMGGADCGLEVRPAEPPPEDGVLAAQCELWHPVDGRPLGTMLLVVAPPQVDRVRLYRGDGTFLVEHAVPDGGVLLVPGPEGLADVEAVTSGGVLLGRTRPLGHWMPTE</sequence>